<gene>
    <name evidence="6" type="ORF">K469DRAFT_689349</name>
</gene>
<keyword evidence="4 5" id="KW-0349">Heme</keyword>
<keyword evidence="5" id="KW-0503">Monooxygenase</keyword>
<protein>
    <submittedName>
        <fullName evidence="6">Cytochrome P450</fullName>
    </submittedName>
</protein>
<proteinExistence type="inferred from homology"/>
<sequence length="381" mass="43483">MYCKGFYRASSPLPRGQLPEKEELTIGYRNWTNLFTISAIANIGFSEDLKFLDQGNDTVVSESMDGSLKKVYFRECLFATAWAQSNLIWSYDWYKTFVRISNIVFSTYRRCWRLNKDRDGIVYNRATTRLQRYRAGEKLGDFFTAMMQDKSGAPHDLEWGEIVAEISIMMNAGSDTTGLAINNALFQLLKIPHCLEKLRSELDAALDEDDIVAPYDKVKHLPYLRARPDESLRILPPVSFGLACRTRPEGTNILGDFIVGDTSVSMSAYVVHHDESIFTDHEAYRPERWLGDEGKALQPLFVAFSTGARGCIGWDSSYLEQTMLIASLVHRYEFALPFPGWEPERRENMTLSPGPMPLKIWRRTTTSESRALDTVQEEAFA</sequence>
<name>A0A6A6ESS0_9PEZI</name>
<dbReference type="Proteomes" id="UP000800200">
    <property type="component" value="Unassembled WGS sequence"/>
</dbReference>
<dbReference type="PROSITE" id="PS00086">
    <property type="entry name" value="CYTOCHROME_P450"/>
    <property type="match status" value="1"/>
</dbReference>
<evidence type="ECO:0000256" key="3">
    <source>
        <dbReference type="ARBA" id="ARBA00023004"/>
    </source>
</evidence>
<dbReference type="InterPro" id="IPR001128">
    <property type="entry name" value="Cyt_P450"/>
</dbReference>
<dbReference type="PANTHER" id="PTHR24305">
    <property type="entry name" value="CYTOCHROME P450"/>
    <property type="match status" value="1"/>
</dbReference>
<dbReference type="GO" id="GO:0020037">
    <property type="term" value="F:heme binding"/>
    <property type="evidence" value="ECO:0007669"/>
    <property type="project" value="InterPro"/>
</dbReference>
<dbReference type="EMBL" id="ML994612">
    <property type="protein sequence ID" value="KAF2194351.1"/>
    <property type="molecule type" value="Genomic_DNA"/>
</dbReference>
<keyword evidence="7" id="KW-1185">Reference proteome</keyword>
<keyword evidence="3 4" id="KW-0408">Iron</keyword>
<dbReference type="InterPro" id="IPR002401">
    <property type="entry name" value="Cyt_P450_E_grp-I"/>
</dbReference>
<evidence type="ECO:0000256" key="1">
    <source>
        <dbReference type="ARBA" id="ARBA00001971"/>
    </source>
</evidence>
<comment type="similarity">
    <text evidence="5">Belongs to the cytochrome P450 family.</text>
</comment>
<dbReference type="PANTHER" id="PTHR24305:SF172">
    <property type="entry name" value="P450, PUTATIVE (EUROFUNG)-RELATED"/>
    <property type="match status" value="1"/>
</dbReference>
<feature type="binding site" description="axial binding residue" evidence="4">
    <location>
        <position position="311"/>
    </location>
    <ligand>
        <name>heme</name>
        <dbReference type="ChEBI" id="CHEBI:30413"/>
    </ligand>
    <ligandPart>
        <name>Fe</name>
        <dbReference type="ChEBI" id="CHEBI:18248"/>
    </ligandPart>
</feature>
<evidence type="ECO:0000256" key="5">
    <source>
        <dbReference type="RuleBase" id="RU000461"/>
    </source>
</evidence>
<dbReference type="GO" id="GO:0004497">
    <property type="term" value="F:monooxygenase activity"/>
    <property type="evidence" value="ECO:0007669"/>
    <property type="project" value="UniProtKB-KW"/>
</dbReference>
<dbReference type="PRINTS" id="PR00463">
    <property type="entry name" value="EP450I"/>
</dbReference>
<evidence type="ECO:0000256" key="2">
    <source>
        <dbReference type="ARBA" id="ARBA00022723"/>
    </source>
</evidence>
<dbReference type="Gene3D" id="1.10.630.10">
    <property type="entry name" value="Cytochrome P450"/>
    <property type="match status" value="1"/>
</dbReference>
<dbReference type="Pfam" id="PF00067">
    <property type="entry name" value="p450"/>
    <property type="match status" value="1"/>
</dbReference>
<organism evidence="6 7">
    <name type="scientific">Zopfia rhizophila CBS 207.26</name>
    <dbReference type="NCBI Taxonomy" id="1314779"/>
    <lineage>
        <taxon>Eukaryota</taxon>
        <taxon>Fungi</taxon>
        <taxon>Dikarya</taxon>
        <taxon>Ascomycota</taxon>
        <taxon>Pezizomycotina</taxon>
        <taxon>Dothideomycetes</taxon>
        <taxon>Dothideomycetes incertae sedis</taxon>
        <taxon>Zopfiaceae</taxon>
        <taxon>Zopfia</taxon>
    </lineage>
</organism>
<evidence type="ECO:0000256" key="4">
    <source>
        <dbReference type="PIRSR" id="PIRSR602401-1"/>
    </source>
</evidence>
<dbReference type="InterPro" id="IPR017972">
    <property type="entry name" value="Cyt_P450_CS"/>
</dbReference>
<dbReference type="AlphaFoldDB" id="A0A6A6ESS0"/>
<dbReference type="GO" id="GO:0005506">
    <property type="term" value="F:iron ion binding"/>
    <property type="evidence" value="ECO:0007669"/>
    <property type="project" value="InterPro"/>
</dbReference>
<dbReference type="OrthoDB" id="2789670at2759"/>
<keyword evidence="2 4" id="KW-0479">Metal-binding</keyword>
<accession>A0A6A6ESS0</accession>
<dbReference type="InterPro" id="IPR050121">
    <property type="entry name" value="Cytochrome_P450_monoxygenase"/>
</dbReference>
<dbReference type="InterPro" id="IPR036396">
    <property type="entry name" value="Cyt_P450_sf"/>
</dbReference>
<comment type="cofactor">
    <cofactor evidence="1 4">
        <name>heme</name>
        <dbReference type="ChEBI" id="CHEBI:30413"/>
    </cofactor>
</comment>
<evidence type="ECO:0000313" key="6">
    <source>
        <dbReference type="EMBL" id="KAF2194351.1"/>
    </source>
</evidence>
<evidence type="ECO:0000313" key="7">
    <source>
        <dbReference type="Proteomes" id="UP000800200"/>
    </source>
</evidence>
<keyword evidence="5" id="KW-0560">Oxidoreductase</keyword>
<dbReference type="SUPFAM" id="SSF48264">
    <property type="entry name" value="Cytochrome P450"/>
    <property type="match status" value="1"/>
</dbReference>
<reference evidence="6" key="1">
    <citation type="journal article" date="2020" name="Stud. Mycol.">
        <title>101 Dothideomycetes genomes: a test case for predicting lifestyles and emergence of pathogens.</title>
        <authorList>
            <person name="Haridas S."/>
            <person name="Albert R."/>
            <person name="Binder M."/>
            <person name="Bloem J."/>
            <person name="Labutti K."/>
            <person name="Salamov A."/>
            <person name="Andreopoulos B."/>
            <person name="Baker S."/>
            <person name="Barry K."/>
            <person name="Bills G."/>
            <person name="Bluhm B."/>
            <person name="Cannon C."/>
            <person name="Castanera R."/>
            <person name="Culley D."/>
            <person name="Daum C."/>
            <person name="Ezra D."/>
            <person name="Gonzalez J."/>
            <person name="Henrissat B."/>
            <person name="Kuo A."/>
            <person name="Liang C."/>
            <person name="Lipzen A."/>
            <person name="Lutzoni F."/>
            <person name="Magnuson J."/>
            <person name="Mondo S."/>
            <person name="Nolan M."/>
            <person name="Ohm R."/>
            <person name="Pangilinan J."/>
            <person name="Park H.-J."/>
            <person name="Ramirez L."/>
            <person name="Alfaro M."/>
            <person name="Sun H."/>
            <person name="Tritt A."/>
            <person name="Yoshinaga Y."/>
            <person name="Zwiers L.-H."/>
            <person name="Turgeon B."/>
            <person name="Goodwin S."/>
            <person name="Spatafora J."/>
            <person name="Crous P."/>
            <person name="Grigoriev I."/>
        </authorList>
    </citation>
    <scope>NUCLEOTIDE SEQUENCE</scope>
    <source>
        <strain evidence="6">CBS 207.26</strain>
    </source>
</reference>
<dbReference type="GO" id="GO:0016705">
    <property type="term" value="F:oxidoreductase activity, acting on paired donors, with incorporation or reduction of molecular oxygen"/>
    <property type="evidence" value="ECO:0007669"/>
    <property type="project" value="InterPro"/>
</dbReference>